<keyword evidence="1" id="KW-0472">Membrane</keyword>
<dbReference type="AlphaFoldDB" id="A0AAW0KPD1"/>
<keyword evidence="3" id="KW-1185">Reference proteome</keyword>
<name>A0AAW0KPD1_QUESU</name>
<feature type="transmembrane region" description="Helical" evidence="1">
    <location>
        <begin position="736"/>
        <end position="759"/>
    </location>
</feature>
<evidence type="ECO:0000313" key="2">
    <source>
        <dbReference type="EMBL" id="KAK7840253.1"/>
    </source>
</evidence>
<proteinExistence type="predicted"/>
<protein>
    <submittedName>
        <fullName evidence="2">Upf0481 protein</fullName>
    </submittedName>
</protein>
<reference evidence="2 3" key="1">
    <citation type="journal article" date="2018" name="Sci. Data">
        <title>The draft genome sequence of cork oak.</title>
        <authorList>
            <person name="Ramos A.M."/>
            <person name="Usie A."/>
            <person name="Barbosa P."/>
            <person name="Barros P.M."/>
            <person name="Capote T."/>
            <person name="Chaves I."/>
            <person name="Simoes F."/>
            <person name="Abreu I."/>
            <person name="Carrasquinho I."/>
            <person name="Faro C."/>
            <person name="Guimaraes J.B."/>
            <person name="Mendonca D."/>
            <person name="Nobrega F."/>
            <person name="Rodrigues L."/>
            <person name="Saibo N.J.M."/>
            <person name="Varela M.C."/>
            <person name="Egas C."/>
            <person name="Matos J."/>
            <person name="Miguel C.M."/>
            <person name="Oliveira M.M."/>
            <person name="Ricardo C.P."/>
            <person name="Goncalves S."/>
        </authorList>
    </citation>
    <scope>NUCLEOTIDE SEQUENCE [LARGE SCALE GENOMIC DNA]</scope>
    <source>
        <strain evidence="3">cv. HL8</strain>
    </source>
</reference>
<dbReference type="Pfam" id="PF03140">
    <property type="entry name" value="DUF247"/>
    <property type="match status" value="2"/>
</dbReference>
<keyword evidence="1" id="KW-0812">Transmembrane</keyword>
<dbReference type="PANTHER" id="PTHR31170:SF25">
    <property type="entry name" value="BNAA09G04570D PROTEIN"/>
    <property type="match status" value="1"/>
</dbReference>
<dbReference type="InterPro" id="IPR004158">
    <property type="entry name" value="DUF247_pln"/>
</dbReference>
<comment type="caution">
    <text evidence="2">The sequence shown here is derived from an EMBL/GenBank/DDBJ whole genome shotgun (WGS) entry which is preliminary data.</text>
</comment>
<gene>
    <name evidence="2" type="ORF">CFP56_016875</name>
</gene>
<sequence>MESCLSNAVTREACETSRGATEEAQVHSISIETSTLEARFETVKKAGENAKNHSPSPKIQKVIFLLRDQEDFKKYYEPRVVSLGPIHHGKEKYKLGETYKLVLTYEFVNGSGKEIKDLYNKIEENIKELRECFEEEVTKKYEDESLAWVLFVDGCAVLQYIYCATKDQFKQLNIKPDSVTFGQQDLFLLENQLPYRLLKWLMSLSKMKKELWESIETYFAQHSMVPDEQQSKQQQTKGKRGDIVLSDEKINEQIISMDKEPIHLLDHLRTKLLGKAQLDSISISKEKTIQNWQSYRNVQELKAAGIRLKRSRNSCLRDISFSKQILRFGHLSLPPIIVDDSTKPKFLNLIAYEMCLDFENDFGITSYISFLDTLIDEASDVKMLRKARILHNFLGSDEEVAKLFNEIGNDLVPNPDIYKDVKSHIQGFYDCKCTTWMAQFIHDHFSSPWTFLAFCGVLLGLGLTAAQTWYAVESSRSGPCNDLCKNLTQTLQKMEKELRESIETFVAHHSMAPDDHQLKQQQTKGKKGNTFCLEEKLKEQITSMDEEPIHLLDHLRTKLLGKAQLESYMIPKGKAVQDWQSYRNIQELKAAGIHLKRSDNSCLRNIHFSKQILHFEHLYLPPIIVDDSTRLKFLNLIAYEMCLDFENDFGITSYISFLDSLIDEASDVKMLRKTRILHNLLGSDEEVAQLFNKIGTNLVPNPYLYLKVKLQIQRFYDCKCTTWMAEFIHDHFSSPWTFLAFCGVLLGLGLTAAQTWYAVRTMR</sequence>
<dbReference type="PANTHER" id="PTHR31170">
    <property type="entry name" value="BNAC04G53230D PROTEIN"/>
    <property type="match status" value="1"/>
</dbReference>
<keyword evidence="1" id="KW-1133">Transmembrane helix</keyword>
<evidence type="ECO:0000256" key="1">
    <source>
        <dbReference type="SAM" id="Phobius"/>
    </source>
</evidence>
<evidence type="ECO:0000313" key="3">
    <source>
        <dbReference type="Proteomes" id="UP000237347"/>
    </source>
</evidence>
<organism evidence="2 3">
    <name type="scientific">Quercus suber</name>
    <name type="common">Cork oak</name>
    <dbReference type="NCBI Taxonomy" id="58331"/>
    <lineage>
        <taxon>Eukaryota</taxon>
        <taxon>Viridiplantae</taxon>
        <taxon>Streptophyta</taxon>
        <taxon>Embryophyta</taxon>
        <taxon>Tracheophyta</taxon>
        <taxon>Spermatophyta</taxon>
        <taxon>Magnoliopsida</taxon>
        <taxon>eudicotyledons</taxon>
        <taxon>Gunneridae</taxon>
        <taxon>Pentapetalae</taxon>
        <taxon>rosids</taxon>
        <taxon>fabids</taxon>
        <taxon>Fagales</taxon>
        <taxon>Fagaceae</taxon>
        <taxon>Quercus</taxon>
    </lineage>
</organism>
<dbReference type="EMBL" id="PKMF04000265">
    <property type="protein sequence ID" value="KAK7840253.1"/>
    <property type="molecule type" value="Genomic_DNA"/>
</dbReference>
<dbReference type="Proteomes" id="UP000237347">
    <property type="component" value="Unassembled WGS sequence"/>
</dbReference>
<accession>A0AAW0KPD1</accession>